<gene>
    <name evidence="4" type="ORF">DFR27_0285</name>
</gene>
<dbReference type="InterPro" id="IPR013216">
    <property type="entry name" value="Methyltransf_11"/>
</dbReference>
<evidence type="ECO:0000313" key="4">
    <source>
        <dbReference type="EMBL" id="RMA82336.1"/>
    </source>
</evidence>
<evidence type="ECO:0000256" key="1">
    <source>
        <dbReference type="ARBA" id="ARBA00022603"/>
    </source>
</evidence>
<dbReference type="EMBL" id="REFJ01000001">
    <property type="protein sequence ID" value="RMA82336.1"/>
    <property type="molecule type" value="Genomic_DNA"/>
</dbReference>
<evidence type="ECO:0000256" key="2">
    <source>
        <dbReference type="ARBA" id="ARBA00022679"/>
    </source>
</evidence>
<dbReference type="AlphaFoldDB" id="A0A3M0ACR6"/>
<dbReference type="SUPFAM" id="SSF53474">
    <property type="entry name" value="alpha/beta-Hydrolases"/>
    <property type="match status" value="1"/>
</dbReference>
<dbReference type="InterPro" id="IPR050602">
    <property type="entry name" value="Malonyl-ACP_OMT"/>
</dbReference>
<dbReference type="PANTHER" id="PTHR13090">
    <property type="entry name" value="ARGININE-HYDROXYLASE NDUFAF5, MITOCHONDRIAL"/>
    <property type="match status" value="1"/>
</dbReference>
<dbReference type="GO" id="GO:0032259">
    <property type="term" value="P:methylation"/>
    <property type="evidence" value="ECO:0007669"/>
    <property type="project" value="UniProtKB-KW"/>
</dbReference>
<dbReference type="SUPFAM" id="SSF53335">
    <property type="entry name" value="S-adenosyl-L-methionine-dependent methyltransferases"/>
    <property type="match status" value="1"/>
</dbReference>
<feature type="domain" description="Methyltransferase type 11" evidence="3">
    <location>
        <begin position="287"/>
        <end position="376"/>
    </location>
</feature>
<sequence length="493" mass="53497">MTLFSHIIPHLGASQCDQANVKTQQAEFDSSLALVFNGWGFQAGAWQALSNELNTRLQVVDQPADSDYNEWFEALYQQLKDQRPRVIAWSLGVQVVARLQQRGVIFESVFAIAGRASFIVEAGRGLKLADLAKFQKRVAKGGARARAYFAALVSHGGPLAHDASAITRYLQPELADYGRSLADLAATVSVTHGASYVLGGLDALVAPLPEIEAEVEVLAEQSHDLPLAAPKQLGELIQQYWLRERQRKVARSFSRAVDSYAESSSLQQRVADSLLAEVTLPEAGLLVDLGSGTGYCAQQLQTRFSGELLCIDLSPEMVAHTRQLGFRSTVGDAQALPLEDNSVDVLVSSLAIQWCPNPAGVFAEIARVLKPNGRAWIATLGELSLAELRTSAEVAGVGNRVNDFPAHTDWLAFARASLLNSQLQRYQAPVEASSFSDLLKHLRGVGANCVLNAPRKPLTRSNLQSWGKAAREAGGGSYRTHYDVVQLTLTKLN</sequence>
<protein>
    <submittedName>
        <fullName evidence="4">Malonyl-ACP O-methyltransferase BioC</fullName>
    </submittedName>
</protein>
<dbReference type="CDD" id="cd02440">
    <property type="entry name" value="AdoMet_MTases"/>
    <property type="match status" value="1"/>
</dbReference>
<keyword evidence="1 4" id="KW-0489">Methyltransferase</keyword>
<proteinExistence type="predicted"/>
<reference evidence="4 5" key="1">
    <citation type="submission" date="2018-10" db="EMBL/GenBank/DDBJ databases">
        <title>Genomic Encyclopedia of Type Strains, Phase IV (KMG-IV): sequencing the most valuable type-strain genomes for metagenomic binning, comparative biology and taxonomic classification.</title>
        <authorList>
            <person name="Goeker M."/>
        </authorList>
    </citation>
    <scope>NUCLEOTIDE SEQUENCE [LARGE SCALE GENOMIC DNA]</scope>
    <source>
        <strain evidence="4 5">DSM 25080</strain>
    </source>
</reference>
<dbReference type="GO" id="GO:0008757">
    <property type="term" value="F:S-adenosylmethionine-dependent methyltransferase activity"/>
    <property type="evidence" value="ECO:0007669"/>
    <property type="project" value="InterPro"/>
</dbReference>
<dbReference type="InterPro" id="IPR029063">
    <property type="entry name" value="SAM-dependent_MTases_sf"/>
</dbReference>
<evidence type="ECO:0000259" key="3">
    <source>
        <dbReference type="Pfam" id="PF08241"/>
    </source>
</evidence>
<dbReference type="PANTHER" id="PTHR13090:SF1">
    <property type="entry name" value="ARGININE-HYDROXYLASE NDUFAF5, MITOCHONDRIAL"/>
    <property type="match status" value="1"/>
</dbReference>
<dbReference type="RefSeq" id="WP_170150735.1">
    <property type="nucleotide sequence ID" value="NZ_REFJ01000001.1"/>
</dbReference>
<dbReference type="InterPro" id="IPR029058">
    <property type="entry name" value="AB_hydrolase_fold"/>
</dbReference>
<dbReference type="Proteomes" id="UP000267187">
    <property type="component" value="Unassembled WGS sequence"/>
</dbReference>
<organism evidence="4 5">
    <name type="scientific">Umboniibacter marinipuniceus</name>
    <dbReference type="NCBI Taxonomy" id="569599"/>
    <lineage>
        <taxon>Bacteria</taxon>
        <taxon>Pseudomonadati</taxon>
        <taxon>Pseudomonadota</taxon>
        <taxon>Gammaproteobacteria</taxon>
        <taxon>Cellvibrionales</taxon>
        <taxon>Cellvibrionaceae</taxon>
        <taxon>Umboniibacter</taxon>
    </lineage>
</organism>
<evidence type="ECO:0000313" key="5">
    <source>
        <dbReference type="Proteomes" id="UP000267187"/>
    </source>
</evidence>
<name>A0A3M0ACR6_9GAMM</name>
<dbReference type="Pfam" id="PF08241">
    <property type="entry name" value="Methyltransf_11"/>
    <property type="match status" value="1"/>
</dbReference>
<dbReference type="Gene3D" id="3.40.50.1820">
    <property type="entry name" value="alpha/beta hydrolase"/>
    <property type="match status" value="1"/>
</dbReference>
<accession>A0A3M0ACR6</accession>
<comment type="caution">
    <text evidence="4">The sequence shown here is derived from an EMBL/GenBank/DDBJ whole genome shotgun (WGS) entry which is preliminary data.</text>
</comment>
<keyword evidence="2 4" id="KW-0808">Transferase</keyword>
<dbReference type="Gene3D" id="3.40.50.150">
    <property type="entry name" value="Vaccinia Virus protein VP39"/>
    <property type="match status" value="1"/>
</dbReference>
<keyword evidence="5" id="KW-1185">Reference proteome</keyword>